<feature type="non-terminal residue" evidence="2">
    <location>
        <position position="326"/>
    </location>
</feature>
<evidence type="ECO:0000256" key="1">
    <source>
        <dbReference type="SAM" id="MobiDB-lite"/>
    </source>
</evidence>
<gene>
    <name evidence="2" type="ORF">G4P62_007568</name>
</gene>
<feature type="compositionally biased region" description="Polar residues" evidence="1">
    <location>
        <begin position="156"/>
        <end position="181"/>
    </location>
</feature>
<evidence type="ECO:0000313" key="3">
    <source>
        <dbReference type="Proteomes" id="UP000822369"/>
    </source>
</evidence>
<feature type="region of interest" description="Disordered" evidence="1">
    <location>
        <begin position="96"/>
        <end position="236"/>
    </location>
</feature>
<feature type="compositionally biased region" description="Polar residues" evidence="1">
    <location>
        <begin position="315"/>
        <end position="326"/>
    </location>
</feature>
<evidence type="ECO:0000313" key="2">
    <source>
        <dbReference type="EMBL" id="KAF7212705.1"/>
    </source>
</evidence>
<reference evidence="2" key="1">
    <citation type="submission" date="2020-03" db="EMBL/GenBank/DDBJ databases">
        <title>Intra-Species Differences in Population Size shape Life History and Genome Evolution.</title>
        <authorList>
            <person name="Willemsen D."/>
            <person name="Cui R."/>
            <person name="Valenzano D.R."/>
        </authorList>
    </citation>
    <scope>NUCLEOTIDE SEQUENCE</scope>
    <source>
        <strain evidence="2">GRZ</strain>
        <tissue evidence="2">Whole</tissue>
    </source>
</reference>
<accession>A0A9D2Y2D6</accession>
<name>A0A9D2Y2D6_NOTFU</name>
<dbReference type="Proteomes" id="UP000822369">
    <property type="component" value="Chromosome 11"/>
</dbReference>
<protein>
    <submittedName>
        <fullName evidence="2">LOC107381983-like protein</fullName>
    </submittedName>
</protein>
<proteinExistence type="predicted"/>
<dbReference type="AlphaFoldDB" id="A0A9D2Y2D6"/>
<comment type="caution">
    <text evidence="2">The sequence shown here is derived from an EMBL/GenBank/DDBJ whole genome shotgun (WGS) entry which is preliminary data.</text>
</comment>
<feature type="compositionally biased region" description="Basic and acidic residues" evidence="1">
    <location>
        <begin position="143"/>
        <end position="152"/>
    </location>
</feature>
<feature type="region of interest" description="Disordered" evidence="1">
    <location>
        <begin position="302"/>
        <end position="326"/>
    </location>
</feature>
<organism evidence="2 3">
    <name type="scientific">Nothobranchius furzeri</name>
    <name type="common">Turquoise killifish</name>
    <dbReference type="NCBI Taxonomy" id="105023"/>
    <lineage>
        <taxon>Eukaryota</taxon>
        <taxon>Metazoa</taxon>
        <taxon>Chordata</taxon>
        <taxon>Craniata</taxon>
        <taxon>Vertebrata</taxon>
        <taxon>Euteleostomi</taxon>
        <taxon>Actinopterygii</taxon>
        <taxon>Neopterygii</taxon>
        <taxon>Teleostei</taxon>
        <taxon>Neoteleostei</taxon>
        <taxon>Acanthomorphata</taxon>
        <taxon>Ovalentaria</taxon>
        <taxon>Atherinomorphae</taxon>
        <taxon>Cyprinodontiformes</taxon>
        <taxon>Nothobranchiidae</taxon>
        <taxon>Nothobranchius</taxon>
    </lineage>
</organism>
<dbReference type="EMBL" id="JAAVVJ010000011">
    <property type="protein sequence ID" value="KAF7212705.1"/>
    <property type="molecule type" value="Genomic_DNA"/>
</dbReference>
<sequence length="326" mass="35634">SEAATLSVTSPVLLLGASSGLIMEKVIRMFVFRHKGLKDRRSAVEAIASLKPLSVKTLSNPLFIINKGETMPTFIGKAHNSSFKGNSPQKRTNLISNGESMVGRGDAKLSQNKTRAPVKPYPVGNGYLPPSSAKKNAKSPATAERKNVKRAEISAVKQSSGGKALISNSQAISASPTSQIRNPHPGRRYPKANGYRPQYYHPARRHAYGPASAACEETGRDQAEPSQKPKRVSEGKTYEGTLQFGQSPEVRPAASQPFPWYFPQKSKRDPEGKTYKGTLQFGQNPEVRPVVFQPFPWYFPQKSKRDPECKPKAPTPQTSSCPDISA</sequence>
<feature type="region of interest" description="Disordered" evidence="1">
    <location>
        <begin position="261"/>
        <end position="281"/>
    </location>
</feature>